<evidence type="ECO:0008006" key="4">
    <source>
        <dbReference type="Google" id="ProtNLM"/>
    </source>
</evidence>
<comment type="caution">
    <text evidence="2">The sequence shown here is derived from an EMBL/GenBank/DDBJ whole genome shotgun (WGS) entry which is preliminary data.</text>
</comment>
<feature type="transmembrane region" description="Helical" evidence="1">
    <location>
        <begin position="7"/>
        <end position="31"/>
    </location>
</feature>
<evidence type="ECO:0000256" key="1">
    <source>
        <dbReference type="SAM" id="Phobius"/>
    </source>
</evidence>
<dbReference type="AlphaFoldDB" id="A0AAV3T689"/>
<keyword evidence="1" id="KW-1133">Transmembrane helix</keyword>
<name>A0AAV3T689_9EURY</name>
<feature type="transmembrane region" description="Helical" evidence="1">
    <location>
        <begin position="37"/>
        <end position="59"/>
    </location>
</feature>
<accession>A0AAV3T689</accession>
<sequence length="68" mass="6877">MDPIRVLAIVLTAAIGGLLVFYGSLFTIIAIGPIGLAGVALAGVFGLLAAFNVGSYVRAVTGDSAERR</sequence>
<proteinExistence type="predicted"/>
<dbReference type="EMBL" id="BAAADV010000001">
    <property type="protein sequence ID" value="GAA0666755.1"/>
    <property type="molecule type" value="Genomic_DNA"/>
</dbReference>
<dbReference type="Proteomes" id="UP001500420">
    <property type="component" value="Unassembled WGS sequence"/>
</dbReference>
<dbReference type="RefSeq" id="WP_343772811.1">
    <property type="nucleotide sequence ID" value="NZ_BAAADV010000001.1"/>
</dbReference>
<gene>
    <name evidence="2" type="ORF">GCM10009020_10100</name>
</gene>
<keyword evidence="1" id="KW-0472">Membrane</keyword>
<organism evidence="2 3">
    <name type="scientific">Natronoarchaeum mannanilyticum</name>
    <dbReference type="NCBI Taxonomy" id="926360"/>
    <lineage>
        <taxon>Archaea</taxon>
        <taxon>Methanobacteriati</taxon>
        <taxon>Methanobacteriota</taxon>
        <taxon>Stenosarchaea group</taxon>
        <taxon>Halobacteria</taxon>
        <taxon>Halobacteriales</taxon>
        <taxon>Natronoarchaeaceae</taxon>
    </lineage>
</organism>
<evidence type="ECO:0000313" key="3">
    <source>
        <dbReference type="Proteomes" id="UP001500420"/>
    </source>
</evidence>
<evidence type="ECO:0000313" key="2">
    <source>
        <dbReference type="EMBL" id="GAA0666755.1"/>
    </source>
</evidence>
<keyword evidence="3" id="KW-1185">Reference proteome</keyword>
<protein>
    <recommendedName>
        <fullName evidence="4">Major facilitator superfamily (MFS) profile domain-containing protein</fullName>
    </recommendedName>
</protein>
<keyword evidence="1" id="KW-0812">Transmembrane</keyword>
<reference evidence="2 3" key="1">
    <citation type="journal article" date="2019" name="Int. J. Syst. Evol. Microbiol.">
        <title>The Global Catalogue of Microorganisms (GCM) 10K type strain sequencing project: providing services to taxonomists for standard genome sequencing and annotation.</title>
        <authorList>
            <consortium name="The Broad Institute Genomics Platform"/>
            <consortium name="The Broad Institute Genome Sequencing Center for Infectious Disease"/>
            <person name="Wu L."/>
            <person name="Ma J."/>
        </authorList>
    </citation>
    <scope>NUCLEOTIDE SEQUENCE [LARGE SCALE GENOMIC DNA]</scope>
    <source>
        <strain evidence="2 3">JCM 16328</strain>
    </source>
</reference>